<sequence>MTTDLRRRNGGFTLVELMIALVLGLIVVGGSLALFVTQRVTNRMSGQMSDVQAEGRIAMDGMARDIRAAGDFGCWPVANPIDGRLNQMVFDVTKGGIKAYLNGTTLPAAGAADAPYGLDVVRAANPDANSGVLVVTGINGTLTRTSDDMADGTVDVVVKTPLEPFKAHDIAVVTDCVNWAKFQVTDVLAGSADKVNLKHAGGALSGVWGQGNQDGNIGAKFRKDSSVGRLDSVWWFIGTVNNQKGLYRLSARDGAPALVSARIYAMQLTYDLDTNDDAIADDLDNKASDVGLTDWPKVRSVSLQMLVQSEKTADAGGKVSVTEFAGVTVPTDKYLYLPLQMNVAVRNQ</sequence>
<dbReference type="PROSITE" id="PS00409">
    <property type="entry name" value="PROKAR_NTER_METHYL"/>
    <property type="match status" value="1"/>
</dbReference>
<proteinExistence type="predicted"/>
<dbReference type="InterPro" id="IPR012902">
    <property type="entry name" value="N_methyl_site"/>
</dbReference>
<keyword evidence="1" id="KW-0812">Transmembrane</keyword>
<keyword evidence="1" id="KW-1133">Transmembrane helix</keyword>
<protein>
    <submittedName>
        <fullName evidence="2">Prepilin-type N-terminal cleavage/methylation domain-containing protein</fullName>
    </submittedName>
</protein>
<keyword evidence="3" id="KW-1185">Reference proteome</keyword>
<keyword evidence="1" id="KW-0472">Membrane</keyword>
<dbReference type="Pfam" id="PF07963">
    <property type="entry name" value="N_methyl"/>
    <property type="match status" value="1"/>
</dbReference>
<name>A0ABV2TMQ1_9RHOO</name>
<dbReference type="InterPro" id="IPR032092">
    <property type="entry name" value="PilW"/>
</dbReference>
<dbReference type="EMBL" id="JBEWZI010000014">
    <property type="protein sequence ID" value="MET7015190.1"/>
    <property type="molecule type" value="Genomic_DNA"/>
</dbReference>
<evidence type="ECO:0000256" key="1">
    <source>
        <dbReference type="SAM" id="Phobius"/>
    </source>
</evidence>
<accession>A0ABV2TMQ1</accession>
<dbReference type="NCBIfam" id="TIGR02532">
    <property type="entry name" value="IV_pilin_GFxxxE"/>
    <property type="match status" value="1"/>
</dbReference>
<evidence type="ECO:0000313" key="2">
    <source>
        <dbReference type="EMBL" id="MET7015190.1"/>
    </source>
</evidence>
<dbReference type="Proteomes" id="UP001549691">
    <property type="component" value="Unassembled WGS sequence"/>
</dbReference>
<feature type="transmembrane region" description="Helical" evidence="1">
    <location>
        <begin position="12"/>
        <end position="36"/>
    </location>
</feature>
<gene>
    <name evidence="2" type="ORF">ABXR19_13425</name>
</gene>
<comment type="caution">
    <text evidence="2">The sequence shown here is derived from an EMBL/GenBank/DDBJ whole genome shotgun (WGS) entry which is preliminary data.</text>
</comment>
<dbReference type="Pfam" id="PF16074">
    <property type="entry name" value="PilW"/>
    <property type="match status" value="1"/>
</dbReference>
<reference evidence="2 3" key="1">
    <citation type="submission" date="2024-07" db="EMBL/GenBank/DDBJ databases">
        <title>Uliginosibacterium flavum JJ3220;KACC:17644.</title>
        <authorList>
            <person name="Kim M.K."/>
        </authorList>
    </citation>
    <scope>NUCLEOTIDE SEQUENCE [LARGE SCALE GENOMIC DNA]</scope>
    <source>
        <strain evidence="2 3">KACC:17644</strain>
    </source>
</reference>
<evidence type="ECO:0000313" key="3">
    <source>
        <dbReference type="Proteomes" id="UP001549691"/>
    </source>
</evidence>
<organism evidence="2 3">
    <name type="scientific">Uliginosibacterium flavum</name>
    <dbReference type="NCBI Taxonomy" id="1396831"/>
    <lineage>
        <taxon>Bacteria</taxon>
        <taxon>Pseudomonadati</taxon>
        <taxon>Pseudomonadota</taxon>
        <taxon>Betaproteobacteria</taxon>
        <taxon>Rhodocyclales</taxon>
        <taxon>Zoogloeaceae</taxon>
        <taxon>Uliginosibacterium</taxon>
    </lineage>
</organism>
<dbReference type="RefSeq" id="WP_354601652.1">
    <property type="nucleotide sequence ID" value="NZ_JBEWZI010000014.1"/>
</dbReference>